<comment type="caution">
    <text evidence="2">The sequence shown here is derived from an EMBL/GenBank/DDBJ whole genome shotgun (WGS) entry which is preliminary data.</text>
</comment>
<organism evidence="2 3">
    <name type="scientific">Novosphingobium lindaniclasticum LE124</name>
    <dbReference type="NCBI Taxonomy" id="1096930"/>
    <lineage>
        <taxon>Bacteria</taxon>
        <taxon>Pseudomonadati</taxon>
        <taxon>Pseudomonadota</taxon>
        <taxon>Alphaproteobacteria</taxon>
        <taxon>Sphingomonadales</taxon>
        <taxon>Sphingomonadaceae</taxon>
        <taxon>Novosphingobium</taxon>
    </lineage>
</organism>
<dbReference type="PATRIC" id="fig|1096930.3.peg.2211"/>
<protein>
    <recommendedName>
        <fullName evidence="1">AAA domain-containing protein</fullName>
    </recommendedName>
</protein>
<proteinExistence type="predicted"/>
<dbReference type="InterPro" id="IPR027417">
    <property type="entry name" value="P-loop_NTPase"/>
</dbReference>
<evidence type="ECO:0000313" key="2">
    <source>
        <dbReference type="EMBL" id="EQB15184.1"/>
    </source>
</evidence>
<dbReference type="InterPro" id="IPR025669">
    <property type="entry name" value="AAA_dom"/>
</dbReference>
<reference evidence="2 3" key="1">
    <citation type="journal article" date="2013" name="Genome Announc.">
        <title>Genome Sequence of Novosphingobium lindaniclasticum LE124T, Isolated from a Hexachlorocyclohexane Dumpsite.</title>
        <authorList>
            <person name="Saxena A."/>
            <person name="Nayyar N."/>
            <person name="Sangwan N."/>
            <person name="Kumari R."/>
            <person name="Khurana J.P."/>
            <person name="Lal R."/>
        </authorList>
    </citation>
    <scope>NUCLEOTIDE SEQUENCE [LARGE SCALE GENOMIC DNA]</scope>
    <source>
        <strain evidence="2 3">LE124</strain>
    </source>
</reference>
<evidence type="ECO:0000313" key="3">
    <source>
        <dbReference type="Proteomes" id="UP000015527"/>
    </source>
</evidence>
<dbReference type="InterPro" id="IPR050678">
    <property type="entry name" value="DNA_Partitioning_ATPase"/>
</dbReference>
<dbReference type="EMBL" id="ATHL01000076">
    <property type="protein sequence ID" value="EQB15184.1"/>
    <property type="molecule type" value="Genomic_DNA"/>
</dbReference>
<dbReference type="SUPFAM" id="SSF52540">
    <property type="entry name" value="P-loop containing nucleoside triphosphate hydrolases"/>
    <property type="match status" value="1"/>
</dbReference>
<dbReference type="Gene3D" id="3.40.50.300">
    <property type="entry name" value="P-loop containing nucleotide triphosphate hydrolases"/>
    <property type="match status" value="1"/>
</dbReference>
<name>T0IZR4_9SPHN</name>
<dbReference type="eggNOG" id="COG1192">
    <property type="taxonomic scope" value="Bacteria"/>
</dbReference>
<gene>
    <name evidence="2" type="ORF">L284_11145</name>
</gene>
<sequence length="293" mass="31515">MPVDGSLRRGDDLDVVGKKNKLPRIAGLSAGGKARRSDAAEVSAARPAEGATIAIYSVKGGVGKTTFAANLAWCSAQGGHSTLLWDLDAAGGSGFLYGLESEGSRLAEEVFSRDRSPTRLIQRTAWQGIDVLPADESIRALDAQFVRIGKRKRLARLTEELAGTYARIVLDCPPVMNELSAQVVRAADLIIVPLPPSPLSARAFDLVVREIAGNTRRHPPILPVLSMLDLRRGLHKQARQANPTWPSVPYASAVEQCAVLQQPVGAHSPQSPAAQHFARLWSAIETKLAERRS</sequence>
<feature type="domain" description="AAA" evidence="1">
    <location>
        <begin position="52"/>
        <end position="205"/>
    </location>
</feature>
<evidence type="ECO:0000259" key="1">
    <source>
        <dbReference type="Pfam" id="PF13614"/>
    </source>
</evidence>
<keyword evidence="3" id="KW-1185">Reference proteome</keyword>
<dbReference type="PANTHER" id="PTHR13696:SF52">
    <property type="entry name" value="PARA FAMILY PROTEIN CT_582"/>
    <property type="match status" value="1"/>
</dbReference>
<dbReference type="CDD" id="cd02042">
    <property type="entry name" value="ParAB_family"/>
    <property type="match status" value="1"/>
</dbReference>
<dbReference type="AlphaFoldDB" id="T0IZR4"/>
<accession>T0IZR4</accession>
<dbReference type="Pfam" id="PF13614">
    <property type="entry name" value="AAA_31"/>
    <property type="match status" value="1"/>
</dbReference>
<dbReference type="Proteomes" id="UP000015527">
    <property type="component" value="Unassembled WGS sequence"/>
</dbReference>
<dbReference type="PANTHER" id="PTHR13696">
    <property type="entry name" value="P-LOOP CONTAINING NUCLEOSIDE TRIPHOSPHATE HYDROLASE"/>
    <property type="match status" value="1"/>
</dbReference>